<reference evidence="1 2" key="1">
    <citation type="submission" date="2021-01" db="EMBL/GenBank/DDBJ databases">
        <title>011410 draft genome.</title>
        <authorList>
            <person name="Lang L."/>
        </authorList>
    </citation>
    <scope>NUCLEOTIDE SEQUENCE [LARGE SCALE GENOMIC DNA]</scope>
    <source>
        <strain evidence="1 2">KCTC 42845</strain>
    </source>
</reference>
<name>A0ABS1SAZ3_9RHOB</name>
<keyword evidence="2" id="KW-1185">Reference proteome</keyword>
<dbReference type="Proteomes" id="UP000644749">
    <property type="component" value="Unassembled WGS sequence"/>
</dbReference>
<comment type="caution">
    <text evidence="1">The sequence shown here is derived from an EMBL/GenBank/DDBJ whole genome shotgun (WGS) entry which is preliminary data.</text>
</comment>
<dbReference type="EMBL" id="JAESHT010000042">
    <property type="protein sequence ID" value="MBL3675719.1"/>
    <property type="molecule type" value="Genomic_DNA"/>
</dbReference>
<evidence type="ECO:0000313" key="1">
    <source>
        <dbReference type="EMBL" id="MBL3675719.1"/>
    </source>
</evidence>
<organism evidence="1 2">
    <name type="scientific">Paracoccus aerius</name>
    <dbReference type="NCBI Taxonomy" id="1915382"/>
    <lineage>
        <taxon>Bacteria</taxon>
        <taxon>Pseudomonadati</taxon>
        <taxon>Pseudomonadota</taxon>
        <taxon>Alphaproteobacteria</taxon>
        <taxon>Rhodobacterales</taxon>
        <taxon>Paracoccaceae</taxon>
        <taxon>Paracoccus</taxon>
    </lineage>
</organism>
<protein>
    <recommendedName>
        <fullName evidence="3">Integrase catalytic domain-containing protein</fullName>
    </recommendedName>
</protein>
<dbReference type="RefSeq" id="WP_191313104.1">
    <property type="nucleotide sequence ID" value="NZ_BNCL01000042.1"/>
</dbReference>
<evidence type="ECO:0000313" key="2">
    <source>
        <dbReference type="Proteomes" id="UP000644749"/>
    </source>
</evidence>
<gene>
    <name evidence="1" type="ORF">JL111_19840</name>
</gene>
<sequence length="51" mass="5546">MSPVETSPQQDMSKVKAEGLYYNEKCPHSSHGLLTPAEAYDTANQHLKAAA</sequence>
<accession>A0ABS1SAZ3</accession>
<evidence type="ECO:0008006" key="3">
    <source>
        <dbReference type="Google" id="ProtNLM"/>
    </source>
</evidence>
<proteinExistence type="predicted"/>